<dbReference type="RefSeq" id="WP_196205907.1">
    <property type="nucleotide sequence ID" value="NZ_JADPUN010000342.1"/>
</dbReference>
<dbReference type="EMBL" id="JADPUN010000342">
    <property type="protein sequence ID" value="MBF9134405.1"/>
    <property type="molecule type" value="Genomic_DNA"/>
</dbReference>
<comment type="caution">
    <text evidence="1">The sequence shown here is derived from an EMBL/GenBank/DDBJ whole genome shotgun (WGS) entry which is preliminary data.</text>
</comment>
<name>A0ABS0H7F8_9ACTN</name>
<accession>A0ABS0H7F8</accession>
<evidence type="ECO:0000313" key="2">
    <source>
        <dbReference type="Proteomes" id="UP000638560"/>
    </source>
</evidence>
<dbReference type="Proteomes" id="UP000638560">
    <property type="component" value="Unassembled WGS sequence"/>
</dbReference>
<evidence type="ECO:0000313" key="1">
    <source>
        <dbReference type="EMBL" id="MBF9134405.1"/>
    </source>
</evidence>
<protein>
    <submittedName>
        <fullName evidence="1">Uncharacterized protein</fullName>
    </submittedName>
</protein>
<sequence length="78" mass="9094">MARLRREHHRLLGNGYCTRPLELDCAFEAICETCTFFQTSIEFRPTPQRQHDHAAANNQTHRVDLLTRLLDDLDQQAS</sequence>
<organism evidence="1 2">
    <name type="scientific">Plantactinospora alkalitolerans</name>
    <dbReference type="NCBI Taxonomy" id="2789879"/>
    <lineage>
        <taxon>Bacteria</taxon>
        <taxon>Bacillati</taxon>
        <taxon>Actinomycetota</taxon>
        <taxon>Actinomycetes</taxon>
        <taxon>Micromonosporales</taxon>
        <taxon>Micromonosporaceae</taxon>
        <taxon>Plantactinospora</taxon>
    </lineage>
</organism>
<proteinExistence type="predicted"/>
<gene>
    <name evidence="1" type="ORF">I0C86_36575</name>
</gene>
<reference evidence="1 2" key="1">
    <citation type="submission" date="2020-11" db="EMBL/GenBank/DDBJ databases">
        <title>A novel isolate from a Black sea contaminated sediment with potential to produce alkanes: Plantactinospora alkalitolerans sp. nov.</title>
        <authorList>
            <person name="Carro L."/>
            <person name="Veyisoglu A."/>
            <person name="Guven K."/>
            <person name="Schumann P."/>
            <person name="Klenk H.-P."/>
            <person name="Sahin N."/>
        </authorList>
    </citation>
    <scope>NUCLEOTIDE SEQUENCE [LARGE SCALE GENOMIC DNA]</scope>
    <source>
        <strain evidence="1 2">S1510</strain>
    </source>
</reference>
<keyword evidence="2" id="KW-1185">Reference proteome</keyword>